<reference evidence="3" key="1">
    <citation type="submission" date="2016-10" db="EMBL/GenBank/DDBJ databases">
        <authorList>
            <person name="Varghese N."/>
            <person name="Submissions S."/>
        </authorList>
    </citation>
    <scope>NUCLEOTIDE SEQUENCE [LARGE SCALE GENOMIC DNA]</scope>
    <source>
        <strain evidence="3">ATCC 25963</strain>
    </source>
</reference>
<accession>A0A1I1U727</accession>
<dbReference type="InterPro" id="IPR019405">
    <property type="entry name" value="Lactonase_7-beta_prop"/>
</dbReference>
<dbReference type="GO" id="GO:0020037">
    <property type="term" value="F:heme binding"/>
    <property type="evidence" value="ECO:0007669"/>
    <property type="project" value="InterPro"/>
</dbReference>
<dbReference type="InterPro" id="IPR011048">
    <property type="entry name" value="Haem_d1_sf"/>
</dbReference>
<organism evidence="2 3">
    <name type="scientific">Nannocystis exedens</name>
    <dbReference type="NCBI Taxonomy" id="54"/>
    <lineage>
        <taxon>Bacteria</taxon>
        <taxon>Pseudomonadati</taxon>
        <taxon>Myxococcota</taxon>
        <taxon>Polyangia</taxon>
        <taxon>Nannocystales</taxon>
        <taxon>Nannocystaceae</taxon>
        <taxon>Nannocystis</taxon>
    </lineage>
</organism>
<dbReference type="InterPro" id="IPR036909">
    <property type="entry name" value="Cyt_c-like_dom_sf"/>
</dbReference>
<dbReference type="RefSeq" id="WP_096329515.1">
    <property type="nucleotide sequence ID" value="NZ_FOMX01000003.1"/>
</dbReference>
<dbReference type="InterPro" id="IPR051200">
    <property type="entry name" value="Host-pathogen_enzymatic-act"/>
</dbReference>
<dbReference type="InterPro" id="IPR015943">
    <property type="entry name" value="WD40/YVTN_repeat-like_dom_sf"/>
</dbReference>
<sequence>METRNLCISSLVTLLVIGGTIESARAAAPFAAFESGQVRPLAMNQARTRLYAVNTPDNRLEAYEIKHDGSLEHLASVPVGLEPVAVAVRNDDEVWVVNHLSDSVSIVDVDDDTPYVKRTLLVGDEPRDIVFAGPGKSRAFITAAHRGQNAPFDPQLTTPGVGRADVWVFNANNLGSSLGGTPLTIVNLFSDVPRALAVSPNGSKVYAASFVSGNRTAVVALGVIPDTGQADGGIPLPNTNHAGIPEPDMSLIVKYDGAHWVDEIGRWWDSKIKFNLPDKDVFVIDANAATPALLPGNAGFYRSVGTVIFNMIVNPQNGKVYVSNTEARNEVRFEGHGEFAGSTVRGHTVDNRITVLGSGGAVHPRDLNKHIDRDDCCGEIPNDTGALSVSQTLGMAITADGDTLYTAVLGNDKVVIYDTDDLEDDDHWPDEIDQIAVSGGGPTGLVLDEYRDRLYVLTRFDNGISIIDTDDRQEIGHVTMHNPEPPSLVAGRRFLYDAALTSSNGDQACASCHIFGDKDELAWDLGDPDLDVVDPPNILKDEFFDFQVPFHPNKGPMTTQSLRGLANHGPMHWRGDRNGEGQGPNVQPDGGAFSEAAAFNAFNVAFEGLLGRNEPLTAEQMQAFTDFQLQVMYPPNPIRALDDSLNADQAAGRDFFVNVETFAFVPERKFTCEGCHRLDPTANPTDPHPGFFGSDGEVVGGEFSQTFKIPHLRNMYTKVGTFGFPAGDPVFNDPVASAFFDDAHKGDQIRGFGYTHDGSKDTPMRFFNAFVATPVTPNGFTNFEQMRQVAEFTFAFDTNLKPIVGQQISLTASNGAVVGPRIDLLRQRADAGDCDLVAKAHVGGHELGLSYSGGSYTASFSAIPPLSDAAVRLLAQTGKPVTYTCTPPGSGFRLGVDRDGDGHRDGDELLHHSDPADPNDTP</sequence>
<dbReference type="Gene3D" id="1.10.760.10">
    <property type="entry name" value="Cytochrome c-like domain"/>
    <property type="match status" value="1"/>
</dbReference>
<dbReference type="Gene3D" id="2.130.10.10">
    <property type="entry name" value="YVTN repeat-like/Quinoprotein amine dehydrogenase"/>
    <property type="match status" value="2"/>
</dbReference>
<dbReference type="GO" id="GO:0009055">
    <property type="term" value="F:electron transfer activity"/>
    <property type="evidence" value="ECO:0007669"/>
    <property type="project" value="InterPro"/>
</dbReference>
<dbReference type="AlphaFoldDB" id="A0A1I1U727"/>
<dbReference type="STRING" id="54.SAMN02745121_01025"/>
<evidence type="ECO:0000313" key="3">
    <source>
        <dbReference type="Proteomes" id="UP000199400"/>
    </source>
</evidence>
<protein>
    <submittedName>
        <fullName evidence="2">Lactonase, 7-bladed beta-propeller</fullName>
    </submittedName>
</protein>
<dbReference type="Proteomes" id="UP000199400">
    <property type="component" value="Unassembled WGS sequence"/>
</dbReference>
<dbReference type="OrthoDB" id="5477293at2"/>
<proteinExistence type="predicted"/>
<dbReference type="SUPFAM" id="SSF46626">
    <property type="entry name" value="Cytochrome c"/>
    <property type="match status" value="1"/>
</dbReference>
<dbReference type="Pfam" id="PF10282">
    <property type="entry name" value="Lactonase"/>
    <property type="match status" value="1"/>
</dbReference>
<keyword evidence="3" id="KW-1185">Reference proteome</keyword>
<feature type="region of interest" description="Disordered" evidence="1">
    <location>
        <begin position="886"/>
        <end position="922"/>
    </location>
</feature>
<dbReference type="SUPFAM" id="SSF51004">
    <property type="entry name" value="C-terminal (heme d1) domain of cytochrome cd1-nitrite reductase"/>
    <property type="match status" value="1"/>
</dbReference>
<evidence type="ECO:0000313" key="2">
    <source>
        <dbReference type="EMBL" id="SFD66632.1"/>
    </source>
</evidence>
<dbReference type="PANTHER" id="PTHR47197">
    <property type="entry name" value="PROTEIN NIRF"/>
    <property type="match status" value="1"/>
</dbReference>
<dbReference type="PANTHER" id="PTHR47197:SF3">
    <property type="entry name" value="DIHYDRO-HEME D1 DEHYDROGENASE"/>
    <property type="match status" value="1"/>
</dbReference>
<evidence type="ECO:0000256" key="1">
    <source>
        <dbReference type="SAM" id="MobiDB-lite"/>
    </source>
</evidence>
<dbReference type="EMBL" id="FOMX01000003">
    <property type="protein sequence ID" value="SFD66632.1"/>
    <property type="molecule type" value="Genomic_DNA"/>
</dbReference>
<feature type="compositionally biased region" description="Basic and acidic residues" evidence="1">
    <location>
        <begin position="895"/>
        <end position="915"/>
    </location>
</feature>
<gene>
    <name evidence="2" type="ORF">SAMN02745121_01025</name>
</gene>
<name>A0A1I1U727_9BACT</name>